<accession>A0A5K0Z4F3</accession>
<reference evidence="7" key="1">
    <citation type="submission" date="2019-09" db="EMBL/GenBank/DDBJ databases">
        <authorList>
            <person name="Zhang L."/>
        </authorList>
    </citation>
    <scope>NUCLEOTIDE SEQUENCE</scope>
</reference>
<dbReference type="InterPro" id="IPR033897">
    <property type="entry name" value="SRF-like_MADS-box"/>
</dbReference>
<keyword evidence="4" id="KW-0804">Transcription</keyword>
<dbReference type="CDD" id="cd00266">
    <property type="entry name" value="MADS_SRF_like"/>
    <property type="match status" value="1"/>
</dbReference>
<evidence type="ECO:0000256" key="4">
    <source>
        <dbReference type="ARBA" id="ARBA00023163"/>
    </source>
</evidence>
<dbReference type="AlphaFoldDB" id="A0A5K0Z4F3"/>
<protein>
    <recommendedName>
        <fullName evidence="6">MADS-box domain-containing protein</fullName>
    </recommendedName>
</protein>
<dbReference type="GO" id="GO:0000978">
    <property type="term" value="F:RNA polymerase II cis-regulatory region sequence-specific DNA binding"/>
    <property type="evidence" value="ECO:0007669"/>
    <property type="project" value="TreeGrafter"/>
</dbReference>
<dbReference type="GO" id="GO:0046983">
    <property type="term" value="F:protein dimerization activity"/>
    <property type="evidence" value="ECO:0007669"/>
    <property type="project" value="InterPro"/>
</dbReference>
<proteinExistence type="predicted"/>
<dbReference type="SMART" id="SM00432">
    <property type="entry name" value="MADS"/>
    <property type="match status" value="1"/>
</dbReference>
<evidence type="ECO:0000256" key="5">
    <source>
        <dbReference type="ARBA" id="ARBA00023242"/>
    </source>
</evidence>
<keyword evidence="2" id="KW-0805">Transcription regulation</keyword>
<dbReference type="PROSITE" id="PS50066">
    <property type="entry name" value="MADS_BOX_2"/>
    <property type="match status" value="1"/>
</dbReference>
<gene>
    <name evidence="7" type="ORF">NYM_LOCUS9571</name>
</gene>
<evidence type="ECO:0000256" key="1">
    <source>
        <dbReference type="ARBA" id="ARBA00004123"/>
    </source>
</evidence>
<dbReference type="InterPro" id="IPR002100">
    <property type="entry name" value="TF_MADSbox"/>
</dbReference>
<evidence type="ECO:0000259" key="6">
    <source>
        <dbReference type="PROSITE" id="PS50066"/>
    </source>
</evidence>
<sequence>MIKKRISMERIEDKQKRHVTFSKRKNDLFKKAEEICSLTRATIAIIYFDEAGNPFTFCHPTSADSHQQFLRQYYGSSSDCTITAAPSQSAPVGEAKSIGEIVPVSSWEEEISKK</sequence>
<dbReference type="GO" id="GO:0000981">
    <property type="term" value="F:DNA-binding transcription factor activity, RNA polymerase II-specific"/>
    <property type="evidence" value="ECO:0007669"/>
    <property type="project" value="InterPro"/>
</dbReference>
<dbReference type="GO" id="GO:0005634">
    <property type="term" value="C:nucleus"/>
    <property type="evidence" value="ECO:0007669"/>
    <property type="project" value="UniProtKB-SubCell"/>
</dbReference>
<evidence type="ECO:0000256" key="3">
    <source>
        <dbReference type="ARBA" id="ARBA00023125"/>
    </source>
</evidence>
<dbReference type="GO" id="GO:0045944">
    <property type="term" value="P:positive regulation of transcription by RNA polymerase II"/>
    <property type="evidence" value="ECO:0007669"/>
    <property type="project" value="InterPro"/>
</dbReference>
<dbReference type="PANTHER" id="PTHR11945:SF534">
    <property type="entry name" value="MYOCYTE-SPECIFIC ENHANCER FACTOR 2"/>
    <property type="match status" value="1"/>
</dbReference>
<dbReference type="PRINTS" id="PR00404">
    <property type="entry name" value="MADSDOMAIN"/>
</dbReference>
<dbReference type="SUPFAM" id="SSF55455">
    <property type="entry name" value="SRF-like"/>
    <property type="match status" value="1"/>
</dbReference>
<comment type="subcellular location">
    <subcellularLocation>
        <location evidence="1">Nucleus</location>
    </subcellularLocation>
</comment>
<feature type="domain" description="MADS-box" evidence="6">
    <location>
        <begin position="1"/>
        <end position="61"/>
    </location>
</feature>
<dbReference type="EMBL" id="LR721778">
    <property type="protein sequence ID" value="VVV85237.1"/>
    <property type="molecule type" value="Genomic_DNA"/>
</dbReference>
<dbReference type="PANTHER" id="PTHR11945">
    <property type="entry name" value="MADS BOX PROTEIN"/>
    <property type="match status" value="1"/>
</dbReference>
<organism evidence="7">
    <name type="scientific">Nymphaea colorata</name>
    <name type="common">pocket water lily</name>
    <dbReference type="NCBI Taxonomy" id="210225"/>
    <lineage>
        <taxon>Eukaryota</taxon>
        <taxon>Viridiplantae</taxon>
        <taxon>Streptophyta</taxon>
        <taxon>Embryophyta</taxon>
        <taxon>Tracheophyta</taxon>
        <taxon>Spermatophyta</taxon>
        <taxon>Magnoliopsida</taxon>
        <taxon>Nymphaeales</taxon>
        <taxon>Nymphaeaceae</taxon>
        <taxon>Nymphaea</taxon>
    </lineage>
</organism>
<evidence type="ECO:0000256" key="2">
    <source>
        <dbReference type="ARBA" id="ARBA00023015"/>
    </source>
</evidence>
<keyword evidence="3" id="KW-0238">DNA-binding</keyword>
<dbReference type="Pfam" id="PF00319">
    <property type="entry name" value="SRF-TF"/>
    <property type="match status" value="1"/>
</dbReference>
<keyword evidence="5" id="KW-0539">Nucleus</keyword>
<name>A0A5K0Z4F3_9MAGN</name>
<evidence type="ECO:0000313" key="7">
    <source>
        <dbReference type="EMBL" id="VVV85237.1"/>
    </source>
</evidence>
<dbReference type="Gramene" id="NC13G0028330.1">
    <property type="protein sequence ID" value="NC13G0028330.1:cds"/>
    <property type="gene ID" value="NC13G0028330"/>
</dbReference>
<dbReference type="Gene3D" id="3.40.1810.10">
    <property type="entry name" value="Transcription factor, MADS-box"/>
    <property type="match status" value="1"/>
</dbReference>
<dbReference type="InterPro" id="IPR036879">
    <property type="entry name" value="TF_MADSbox_sf"/>
</dbReference>